<evidence type="ECO:0000256" key="2">
    <source>
        <dbReference type="ARBA" id="ARBA00022448"/>
    </source>
</evidence>
<keyword evidence="9" id="KW-1185">Reference proteome</keyword>
<proteinExistence type="predicted"/>
<evidence type="ECO:0000256" key="3">
    <source>
        <dbReference type="ARBA" id="ARBA00022597"/>
    </source>
</evidence>
<dbReference type="SUPFAM" id="SSF51261">
    <property type="entry name" value="Duplicated hybrid motif"/>
    <property type="match status" value="1"/>
</dbReference>
<dbReference type="GO" id="GO:0005737">
    <property type="term" value="C:cytoplasm"/>
    <property type="evidence" value="ECO:0007669"/>
    <property type="project" value="UniProtKB-SubCell"/>
</dbReference>
<keyword evidence="3" id="KW-0762">Sugar transport</keyword>
<dbReference type="PANTHER" id="PTHR45008">
    <property type="entry name" value="PTS SYSTEM GLUCOSE-SPECIFIC EIIA COMPONENT"/>
    <property type="match status" value="1"/>
</dbReference>
<evidence type="ECO:0000256" key="1">
    <source>
        <dbReference type="ARBA" id="ARBA00004496"/>
    </source>
</evidence>
<evidence type="ECO:0000313" key="9">
    <source>
        <dbReference type="Proteomes" id="UP000294678"/>
    </source>
</evidence>
<dbReference type="NCBIfam" id="TIGR00830">
    <property type="entry name" value="PTBA"/>
    <property type="match status" value="1"/>
</dbReference>
<dbReference type="GO" id="GO:0016301">
    <property type="term" value="F:kinase activity"/>
    <property type="evidence" value="ECO:0007669"/>
    <property type="project" value="UniProtKB-KW"/>
</dbReference>
<keyword evidence="6" id="KW-0418">Kinase</keyword>
<dbReference type="AlphaFoldDB" id="A0AA46E0K2"/>
<feature type="domain" description="PTS EIIA type-1" evidence="7">
    <location>
        <begin position="39"/>
        <end position="143"/>
    </location>
</feature>
<dbReference type="GO" id="GO:0009401">
    <property type="term" value="P:phosphoenolpyruvate-dependent sugar phosphotransferase system"/>
    <property type="evidence" value="ECO:0007669"/>
    <property type="project" value="UniProtKB-KW"/>
</dbReference>
<dbReference type="Pfam" id="PF00358">
    <property type="entry name" value="PTS_EIIA_1"/>
    <property type="match status" value="1"/>
</dbReference>
<evidence type="ECO:0000256" key="5">
    <source>
        <dbReference type="ARBA" id="ARBA00022683"/>
    </source>
</evidence>
<keyword evidence="2" id="KW-0813">Transport</keyword>
<reference evidence="8 9" key="1">
    <citation type="submission" date="2019-03" db="EMBL/GenBank/DDBJ databases">
        <title>Genomic Encyclopedia of Type Strains, Phase IV (KMG-IV): sequencing the most valuable type-strain genomes for metagenomic binning, comparative biology and taxonomic classification.</title>
        <authorList>
            <person name="Goeker M."/>
        </authorList>
    </citation>
    <scope>NUCLEOTIDE SEQUENCE [LARGE SCALE GENOMIC DNA]</scope>
    <source>
        <strain evidence="8 9">DSM 100055</strain>
    </source>
</reference>
<keyword evidence="4" id="KW-0808">Transferase</keyword>
<dbReference type="EMBL" id="SOBG01000001">
    <property type="protein sequence ID" value="TDT72273.1"/>
    <property type="molecule type" value="Genomic_DNA"/>
</dbReference>
<evidence type="ECO:0000313" key="8">
    <source>
        <dbReference type="EMBL" id="TDT72273.1"/>
    </source>
</evidence>
<dbReference type="PROSITE" id="PS51093">
    <property type="entry name" value="PTS_EIIA_TYPE_1"/>
    <property type="match status" value="1"/>
</dbReference>
<evidence type="ECO:0000256" key="6">
    <source>
        <dbReference type="ARBA" id="ARBA00022777"/>
    </source>
</evidence>
<comment type="caution">
    <text evidence="8">The sequence shown here is derived from an EMBL/GenBank/DDBJ whole genome shotgun (WGS) entry which is preliminary data.</text>
</comment>
<keyword evidence="5" id="KW-0598">Phosphotransferase system</keyword>
<dbReference type="PANTHER" id="PTHR45008:SF1">
    <property type="entry name" value="PTS SYSTEM GLUCOSE-SPECIFIC EIIA COMPONENT"/>
    <property type="match status" value="1"/>
</dbReference>
<dbReference type="RefSeq" id="WP_134111805.1">
    <property type="nucleotide sequence ID" value="NZ_SOBG01000001.1"/>
</dbReference>
<dbReference type="InterPro" id="IPR050890">
    <property type="entry name" value="PTS_EIIA_component"/>
</dbReference>
<evidence type="ECO:0000256" key="4">
    <source>
        <dbReference type="ARBA" id="ARBA00022679"/>
    </source>
</evidence>
<dbReference type="InterPro" id="IPR011055">
    <property type="entry name" value="Dup_hybrid_motif"/>
</dbReference>
<accession>A0AA46E0K2</accession>
<dbReference type="Proteomes" id="UP000294678">
    <property type="component" value="Unassembled WGS sequence"/>
</dbReference>
<name>A0AA46E0K2_9FUSO</name>
<dbReference type="InterPro" id="IPR001127">
    <property type="entry name" value="PTS_EIIA_1_perm"/>
</dbReference>
<sequence length="169" mass="18802">MNLLNKLFKYFNQTKNKIKVVDISSPIDGEIISLEEIPDEAFAAGVIGDGVGIIPEENSSIIYAPCNSELSSIFDTLHAISIEIQELELIIHFGIDTVSLKGKGFTKLKEGEKIKKGEKLIKYDLNYIKENAKSICTPVVIANMEKVDKIEKKTGKIKAGDLLMRVYLK</sequence>
<comment type="subcellular location">
    <subcellularLocation>
        <location evidence="1">Cytoplasm</location>
    </subcellularLocation>
</comment>
<gene>
    <name evidence="8" type="ORF">EV215_0061</name>
</gene>
<evidence type="ECO:0000259" key="7">
    <source>
        <dbReference type="PROSITE" id="PS51093"/>
    </source>
</evidence>
<dbReference type="Gene3D" id="2.70.70.10">
    <property type="entry name" value="Glucose Permease (Domain IIA)"/>
    <property type="match status" value="1"/>
</dbReference>
<protein>
    <submittedName>
        <fullName evidence="8">PTS system D-glucose-specific IIA component (Glc family)</fullName>
    </submittedName>
</protein>
<organism evidence="8 9">
    <name type="scientific">Hypnocyclicus thermotrophus</name>
    <dbReference type="NCBI Taxonomy" id="1627895"/>
    <lineage>
        <taxon>Bacteria</taxon>
        <taxon>Fusobacteriati</taxon>
        <taxon>Fusobacteriota</taxon>
        <taxon>Fusobacteriia</taxon>
        <taxon>Fusobacteriales</taxon>
        <taxon>Fusobacteriaceae</taxon>
        <taxon>Hypnocyclicus</taxon>
    </lineage>
</organism>
<dbReference type="FunFam" id="2.70.70.10:FF:000001">
    <property type="entry name" value="PTS system glucose-specific IIA component"/>
    <property type="match status" value="1"/>
</dbReference>